<accession>A0A9N8DWH9</accession>
<evidence type="ECO:0000313" key="1">
    <source>
        <dbReference type="EMBL" id="CAB9510272.1"/>
    </source>
</evidence>
<dbReference type="EMBL" id="CAICTM010000428">
    <property type="protein sequence ID" value="CAB9510272.1"/>
    <property type="molecule type" value="Genomic_DNA"/>
</dbReference>
<name>A0A9N8DWH9_9STRA</name>
<comment type="caution">
    <text evidence="1">The sequence shown here is derived from an EMBL/GenBank/DDBJ whole genome shotgun (WGS) entry which is preliminary data.</text>
</comment>
<reference evidence="1" key="1">
    <citation type="submission" date="2020-06" db="EMBL/GenBank/DDBJ databases">
        <authorList>
            <consortium name="Plant Systems Biology data submission"/>
        </authorList>
    </citation>
    <scope>NUCLEOTIDE SEQUENCE</scope>
    <source>
        <strain evidence="1">D6</strain>
    </source>
</reference>
<organism evidence="1 2">
    <name type="scientific">Seminavis robusta</name>
    <dbReference type="NCBI Taxonomy" id="568900"/>
    <lineage>
        <taxon>Eukaryota</taxon>
        <taxon>Sar</taxon>
        <taxon>Stramenopiles</taxon>
        <taxon>Ochrophyta</taxon>
        <taxon>Bacillariophyta</taxon>
        <taxon>Bacillariophyceae</taxon>
        <taxon>Bacillariophycidae</taxon>
        <taxon>Naviculales</taxon>
        <taxon>Naviculaceae</taxon>
        <taxon>Seminavis</taxon>
    </lineage>
</organism>
<keyword evidence="2" id="KW-1185">Reference proteome</keyword>
<gene>
    <name evidence="1" type="ORF">SEMRO_429_G140990.1</name>
</gene>
<evidence type="ECO:0000313" key="2">
    <source>
        <dbReference type="Proteomes" id="UP001153069"/>
    </source>
</evidence>
<dbReference type="AlphaFoldDB" id="A0A9N8DWH9"/>
<sequence>MSPPQSLAQRVIQLNNEAIVCAIKGFRQDGVATLQRALAMVLTCEESNQVSVVRPSNEQQRDQMAYSVPLARDQCSKPFDDVFQFFNRAITLPQDDERFATLSCPHSRIRIQTTILYNLGVFCHMEAVCSGNSTLAFANALQFYGGAYQVLENSSKIFGFPHDDALLLVLALFNNMGHIHSSFMMDSDKTRQCISWMQSTFATPQTHNALAPEDYAFFSQYISVPAGAQLLISPAA</sequence>
<proteinExistence type="predicted"/>
<dbReference type="Proteomes" id="UP001153069">
    <property type="component" value="Unassembled WGS sequence"/>
</dbReference>
<protein>
    <submittedName>
        <fullName evidence="1">Uncharacterized protein</fullName>
    </submittedName>
</protein>
<dbReference type="OrthoDB" id="54819at2759"/>